<dbReference type="Pfam" id="PF00440">
    <property type="entry name" value="TetR_N"/>
    <property type="match status" value="1"/>
</dbReference>
<evidence type="ECO:0000259" key="6">
    <source>
        <dbReference type="PROSITE" id="PS50977"/>
    </source>
</evidence>
<reference evidence="8" key="1">
    <citation type="submission" date="2017-02" db="EMBL/GenBank/DDBJ databases">
        <authorList>
            <person name="Varghese N."/>
            <person name="Submissions S."/>
        </authorList>
    </citation>
    <scope>NUCLEOTIDE SEQUENCE [LARGE SCALE GENOMIC DNA]</scope>
    <source>
        <strain evidence="8">VKM Ac-2052</strain>
    </source>
</reference>
<evidence type="ECO:0000256" key="2">
    <source>
        <dbReference type="ARBA" id="ARBA00023015"/>
    </source>
</evidence>
<dbReference type="PROSITE" id="PS01081">
    <property type="entry name" value="HTH_TETR_1"/>
    <property type="match status" value="1"/>
</dbReference>
<name>A0A1T4WTK6_9MICO</name>
<dbReference type="Proteomes" id="UP000189735">
    <property type="component" value="Unassembled WGS sequence"/>
</dbReference>
<dbReference type="InterPro" id="IPR009057">
    <property type="entry name" value="Homeodomain-like_sf"/>
</dbReference>
<keyword evidence="3 5" id="KW-0238">DNA-binding</keyword>
<evidence type="ECO:0000256" key="1">
    <source>
        <dbReference type="ARBA" id="ARBA00022491"/>
    </source>
</evidence>
<proteinExistence type="predicted"/>
<dbReference type="AlphaFoldDB" id="A0A1T4WTK6"/>
<dbReference type="InterPro" id="IPR039538">
    <property type="entry name" value="BetI_C"/>
</dbReference>
<feature type="domain" description="HTH tetR-type" evidence="6">
    <location>
        <begin position="10"/>
        <end position="69"/>
    </location>
</feature>
<dbReference type="InterPro" id="IPR001647">
    <property type="entry name" value="HTH_TetR"/>
</dbReference>
<gene>
    <name evidence="7" type="ORF">SAMN06295879_0221</name>
</gene>
<evidence type="ECO:0000256" key="4">
    <source>
        <dbReference type="ARBA" id="ARBA00023163"/>
    </source>
</evidence>
<dbReference type="GO" id="GO:0000976">
    <property type="term" value="F:transcription cis-regulatory region binding"/>
    <property type="evidence" value="ECO:0007669"/>
    <property type="project" value="TreeGrafter"/>
</dbReference>
<keyword evidence="4" id="KW-0804">Transcription</keyword>
<evidence type="ECO:0000313" key="7">
    <source>
        <dbReference type="EMBL" id="SKA80609.1"/>
    </source>
</evidence>
<dbReference type="Pfam" id="PF13977">
    <property type="entry name" value="TetR_C_6"/>
    <property type="match status" value="1"/>
</dbReference>
<evidence type="ECO:0000256" key="5">
    <source>
        <dbReference type="PROSITE-ProRule" id="PRU00335"/>
    </source>
</evidence>
<evidence type="ECO:0000313" key="8">
    <source>
        <dbReference type="Proteomes" id="UP000189735"/>
    </source>
</evidence>
<keyword evidence="2" id="KW-0805">Transcription regulation</keyword>
<organism evidence="7 8">
    <name type="scientific">Agreia bicolorata</name>
    <dbReference type="NCBI Taxonomy" id="110935"/>
    <lineage>
        <taxon>Bacteria</taxon>
        <taxon>Bacillati</taxon>
        <taxon>Actinomycetota</taxon>
        <taxon>Actinomycetes</taxon>
        <taxon>Micrococcales</taxon>
        <taxon>Microbacteriaceae</taxon>
        <taxon>Agreia</taxon>
    </lineage>
</organism>
<dbReference type="PANTHER" id="PTHR30055:SF234">
    <property type="entry name" value="HTH-TYPE TRANSCRIPTIONAL REGULATOR BETI"/>
    <property type="match status" value="1"/>
</dbReference>
<dbReference type="PROSITE" id="PS50977">
    <property type="entry name" value="HTH_TETR_2"/>
    <property type="match status" value="1"/>
</dbReference>
<accession>A0A1T4WTK6</accession>
<evidence type="ECO:0000256" key="3">
    <source>
        <dbReference type="ARBA" id="ARBA00023125"/>
    </source>
</evidence>
<dbReference type="InterPro" id="IPR050109">
    <property type="entry name" value="HTH-type_TetR-like_transc_reg"/>
</dbReference>
<dbReference type="GO" id="GO:0003700">
    <property type="term" value="F:DNA-binding transcription factor activity"/>
    <property type="evidence" value="ECO:0007669"/>
    <property type="project" value="TreeGrafter"/>
</dbReference>
<feature type="DNA-binding region" description="H-T-H motif" evidence="5">
    <location>
        <begin position="32"/>
        <end position="51"/>
    </location>
</feature>
<dbReference type="Gene3D" id="1.10.357.10">
    <property type="entry name" value="Tetracycline Repressor, domain 2"/>
    <property type="match status" value="1"/>
</dbReference>
<dbReference type="EMBL" id="FUYG01000001">
    <property type="protein sequence ID" value="SKA80609.1"/>
    <property type="molecule type" value="Genomic_DNA"/>
</dbReference>
<dbReference type="PRINTS" id="PR00455">
    <property type="entry name" value="HTHTETR"/>
</dbReference>
<dbReference type="PANTHER" id="PTHR30055">
    <property type="entry name" value="HTH-TYPE TRANSCRIPTIONAL REGULATOR RUTR"/>
    <property type="match status" value="1"/>
</dbReference>
<keyword evidence="1" id="KW-0678">Repressor</keyword>
<protein>
    <submittedName>
        <fullName evidence="7">Transcriptional regulator, TetR family</fullName>
    </submittedName>
</protein>
<dbReference type="RefSeq" id="WP_161793772.1">
    <property type="nucleotide sequence ID" value="NZ_FUYG01000001.1"/>
</dbReference>
<dbReference type="SUPFAM" id="SSF46689">
    <property type="entry name" value="Homeodomain-like"/>
    <property type="match status" value="1"/>
</dbReference>
<sequence length="196" mass="21339">MPKVTEQYREAKRDQITEAALRCFATKGFGASMADIIAESGLSAGAIYGHFASKAEVMHAVAVKVMGTRIEDMQSLRSRERIPSPGEVLTRILTGLSDDVADTGLLLQVWGESVTDPGIREVVDVVFGELKASYVQLFSDWARAERGLGEDEALEWATRLTAVALGLGQGYIAQSALFREFDGPAYLAMARELLPR</sequence>
<dbReference type="InterPro" id="IPR023772">
    <property type="entry name" value="DNA-bd_HTH_TetR-type_CS"/>
</dbReference>